<comment type="caution">
    <text evidence="1">The sequence shown here is derived from an EMBL/GenBank/DDBJ whole genome shotgun (WGS) entry which is preliminary data.</text>
</comment>
<dbReference type="EMBL" id="JBHUFB010000003">
    <property type="protein sequence ID" value="MFD1811087.1"/>
    <property type="molecule type" value="Genomic_DNA"/>
</dbReference>
<name>A0ABW4NXZ4_9NOCA</name>
<gene>
    <name evidence="1" type="ORF">ACFSJG_02565</name>
</gene>
<sequence>MIRPPSAESGWHEVSDEGAALLNRGGGVPLGFGVVSYALSVEFA</sequence>
<dbReference type="Proteomes" id="UP001597286">
    <property type="component" value="Unassembled WGS sequence"/>
</dbReference>
<evidence type="ECO:0000313" key="2">
    <source>
        <dbReference type="Proteomes" id="UP001597286"/>
    </source>
</evidence>
<protein>
    <submittedName>
        <fullName evidence="1">Uncharacterized protein</fullName>
    </submittedName>
</protein>
<dbReference type="RefSeq" id="WP_378483643.1">
    <property type="nucleotide sequence ID" value="NZ_JBHUFB010000003.1"/>
</dbReference>
<keyword evidence="2" id="KW-1185">Reference proteome</keyword>
<organism evidence="1 2">
    <name type="scientific">Rhodococcus gannanensis</name>
    <dbReference type="NCBI Taxonomy" id="1960308"/>
    <lineage>
        <taxon>Bacteria</taxon>
        <taxon>Bacillati</taxon>
        <taxon>Actinomycetota</taxon>
        <taxon>Actinomycetes</taxon>
        <taxon>Mycobacteriales</taxon>
        <taxon>Nocardiaceae</taxon>
        <taxon>Rhodococcus</taxon>
    </lineage>
</organism>
<proteinExistence type="predicted"/>
<accession>A0ABW4NXZ4</accession>
<reference evidence="2" key="1">
    <citation type="journal article" date="2019" name="Int. J. Syst. Evol. Microbiol.">
        <title>The Global Catalogue of Microorganisms (GCM) 10K type strain sequencing project: providing services to taxonomists for standard genome sequencing and annotation.</title>
        <authorList>
            <consortium name="The Broad Institute Genomics Platform"/>
            <consortium name="The Broad Institute Genome Sequencing Center for Infectious Disease"/>
            <person name="Wu L."/>
            <person name="Ma J."/>
        </authorList>
    </citation>
    <scope>NUCLEOTIDE SEQUENCE [LARGE SCALE GENOMIC DNA]</scope>
    <source>
        <strain evidence="2">DT72</strain>
    </source>
</reference>
<evidence type="ECO:0000313" key="1">
    <source>
        <dbReference type="EMBL" id="MFD1811087.1"/>
    </source>
</evidence>